<accession>A0AAV4S336</accession>
<reference evidence="1 2" key="1">
    <citation type="submission" date="2021-06" db="EMBL/GenBank/DDBJ databases">
        <title>Caerostris darwini draft genome.</title>
        <authorList>
            <person name="Kono N."/>
            <person name="Arakawa K."/>
        </authorList>
    </citation>
    <scope>NUCLEOTIDE SEQUENCE [LARGE SCALE GENOMIC DNA]</scope>
</reference>
<protein>
    <submittedName>
        <fullName evidence="1">Uncharacterized protein</fullName>
    </submittedName>
</protein>
<proteinExistence type="predicted"/>
<sequence length="143" mass="16005">MLGISKRRWLSLIGMPFHKANSIGVQSSTETFQSTRDGCRINSIHQSGYVVSSIHHSGSMVSSIHHSRSMVSSIHSDLWYHPSICIHGSIYTAIWNSNSINLSLLIHDSADLSLVLICWYHEEVHPQQREVDLSCDSSHHSAV</sequence>
<dbReference type="AlphaFoldDB" id="A0AAV4S336"/>
<evidence type="ECO:0000313" key="1">
    <source>
        <dbReference type="EMBL" id="GIY28530.1"/>
    </source>
</evidence>
<evidence type="ECO:0000313" key="2">
    <source>
        <dbReference type="Proteomes" id="UP001054837"/>
    </source>
</evidence>
<gene>
    <name evidence="1" type="ORF">CDAR_409411</name>
</gene>
<organism evidence="1 2">
    <name type="scientific">Caerostris darwini</name>
    <dbReference type="NCBI Taxonomy" id="1538125"/>
    <lineage>
        <taxon>Eukaryota</taxon>
        <taxon>Metazoa</taxon>
        <taxon>Ecdysozoa</taxon>
        <taxon>Arthropoda</taxon>
        <taxon>Chelicerata</taxon>
        <taxon>Arachnida</taxon>
        <taxon>Araneae</taxon>
        <taxon>Araneomorphae</taxon>
        <taxon>Entelegynae</taxon>
        <taxon>Araneoidea</taxon>
        <taxon>Araneidae</taxon>
        <taxon>Caerostris</taxon>
    </lineage>
</organism>
<dbReference type="Proteomes" id="UP001054837">
    <property type="component" value="Unassembled WGS sequence"/>
</dbReference>
<comment type="caution">
    <text evidence="1">The sequence shown here is derived from an EMBL/GenBank/DDBJ whole genome shotgun (WGS) entry which is preliminary data.</text>
</comment>
<dbReference type="EMBL" id="BPLQ01007179">
    <property type="protein sequence ID" value="GIY28530.1"/>
    <property type="molecule type" value="Genomic_DNA"/>
</dbReference>
<name>A0AAV4S336_9ARAC</name>
<keyword evidence="2" id="KW-1185">Reference proteome</keyword>